<evidence type="ECO:0000313" key="1">
    <source>
        <dbReference type="EMBL" id="KII70668.1"/>
    </source>
</evidence>
<reference evidence="1 2" key="1">
    <citation type="journal article" date="2014" name="Genome Biol. Evol.">
        <title>The genome of the myxosporean Thelohanellus kitauei shows adaptations to nutrient acquisition within its fish host.</title>
        <authorList>
            <person name="Yang Y."/>
            <person name="Xiong J."/>
            <person name="Zhou Z."/>
            <person name="Huo F."/>
            <person name="Miao W."/>
            <person name="Ran C."/>
            <person name="Liu Y."/>
            <person name="Zhang J."/>
            <person name="Feng J."/>
            <person name="Wang M."/>
            <person name="Wang M."/>
            <person name="Wang L."/>
            <person name="Yao B."/>
        </authorList>
    </citation>
    <scope>NUCLEOTIDE SEQUENCE [LARGE SCALE GENOMIC DNA]</scope>
    <source>
        <strain evidence="1">Wuqing</strain>
    </source>
</reference>
<proteinExistence type="predicted"/>
<dbReference type="Proteomes" id="UP000031668">
    <property type="component" value="Unassembled WGS sequence"/>
</dbReference>
<comment type="caution">
    <text evidence="1">The sequence shown here is derived from an EMBL/GenBank/DDBJ whole genome shotgun (WGS) entry which is preliminary data.</text>
</comment>
<evidence type="ECO:0000313" key="2">
    <source>
        <dbReference type="Proteomes" id="UP000031668"/>
    </source>
</evidence>
<accession>A0A0C2JMT2</accession>
<name>A0A0C2JMT2_THEKT</name>
<protein>
    <submittedName>
        <fullName evidence="1">Uncharacterized protein</fullName>
    </submittedName>
</protein>
<dbReference type="AlphaFoldDB" id="A0A0C2JMT2"/>
<gene>
    <name evidence="1" type="ORF">RF11_05782</name>
</gene>
<organism evidence="1 2">
    <name type="scientific">Thelohanellus kitauei</name>
    <name type="common">Myxosporean</name>
    <dbReference type="NCBI Taxonomy" id="669202"/>
    <lineage>
        <taxon>Eukaryota</taxon>
        <taxon>Metazoa</taxon>
        <taxon>Cnidaria</taxon>
        <taxon>Myxozoa</taxon>
        <taxon>Myxosporea</taxon>
        <taxon>Bivalvulida</taxon>
        <taxon>Platysporina</taxon>
        <taxon>Myxobolidae</taxon>
        <taxon>Thelohanellus</taxon>
    </lineage>
</organism>
<dbReference type="EMBL" id="JWZT01001998">
    <property type="protein sequence ID" value="KII70668.1"/>
    <property type="molecule type" value="Genomic_DNA"/>
</dbReference>
<sequence>MYDSSIILILVNRFSKFIEVNYHLILEIKKTICNRFIANPGRENTNTSFWEGVLIKGSNFKYKTTLSCTVYIMGSQPGGQITLFFNRGRWSQTIFPLRYTSAPPCTENYTPHAQNY</sequence>
<keyword evidence="2" id="KW-1185">Reference proteome</keyword>